<keyword evidence="2" id="KW-0238">DNA-binding</keyword>
<feature type="domain" description="HTH crp-type" evidence="4">
    <location>
        <begin position="161"/>
        <end position="221"/>
    </location>
</feature>
<dbReference type="Gene3D" id="2.60.120.10">
    <property type="entry name" value="Jelly Rolls"/>
    <property type="match status" value="1"/>
</dbReference>
<accession>A0A084J9U5</accession>
<dbReference type="AlphaFoldDB" id="A0A084J9U5"/>
<dbReference type="RefSeq" id="WP_035133928.1">
    <property type="nucleotide sequence ID" value="NZ_JPMD01000031.1"/>
</dbReference>
<evidence type="ECO:0000313" key="5">
    <source>
        <dbReference type="EMBL" id="KEZ85729.1"/>
    </source>
</evidence>
<keyword evidence="6" id="KW-1185">Reference proteome</keyword>
<dbReference type="InterPro" id="IPR018490">
    <property type="entry name" value="cNMP-bd_dom_sf"/>
</dbReference>
<dbReference type="SUPFAM" id="SSF51206">
    <property type="entry name" value="cAMP-binding domain-like"/>
    <property type="match status" value="1"/>
</dbReference>
<evidence type="ECO:0000256" key="1">
    <source>
        <dbReference type="ARBA" id="ARBA00023015"/>
    </source>
</evidence>
<dbReference type="InterPro" id="IPR012318">
    <property type="entry name" value="HTH_CRP"/>
</dbReference>
<dbReference type="EMBL" id="JPMD01000031">
    <property type="protein sequence ID" value="KEZ85729.1"/>
    <property type="molecule type" value="Genomic_DNA"/>
</dbReference>
<dbReference type="SUPFAM" id="SSF46785">
    <property type="entry name" value="Winged helix' DNA-binding domain"/>
    <property type="match status" value="1"/>
</dbReference>
<dbReference type="InterPro" id="IPR036388">
    <property type="entry name" value="WH-like_DNA-bd_sf"/>
</dbReference>
<dbReference type="InterPro" id="IPR014710">
    <property type="entry name" value="RmlC-like_jellyroll"/>
</dbReference>
<evidence type="ECO:0000256" key="3">
    <source>
        <dbReference type="ARBA" id="ARBA00023163"/>
    </source>
</evidence>
<dbReference type="eggNOG" id="COG0664">
    <property type="taxonomic scope" value="Bacteria"/>
</dbReference>
<gene>
    <name evidence="5" type="ORF">IO99_13065</name>
</gene>
<name>A0A084J9U5_9CLOT</name>
<evidence type="ECO:0000256" key="2">
    <source>
        <dbReference type="ARBA" id="ARBA00023125"/>
    </source>
</evidence>
<evidence type="ECO:0000313" key="6">
    <source>
        <dbReference type="Proteomes" id="UP000028542"/>
    </source>
</evidence>
<dbReference type="Pfam" id="PF13545">
    <property type="entry name" value="HTH_Crp_2"/>
    <property type="match status" value="1"/>
</dbReference>
<protein>
    <submittedName>
        <fullName evidence="5">Crp/Fnr family transcriptional regulator</fullName>
    </submittedName>
</protein>
<dbReference type="STRING" id="318464.IO99_13065"/>
<dbReference type="Proteomes" id="UP000028542">
    <property type="component" value="Unassembled WGS sequence"/>
</dbReference>
<keyword evidence="3" id="KW-0804">Transcription</keyword>
<dbReference type="GO" id="GO:0003677">
    <property type="term" value="F:DNA binding"/>
    <property type="evidence" value="ECO:0007669"/>
    <property type="project" value="UniProtKB-KW"/>
</dbReference>
<evidence type="ECO:0000259" key="4">
    <source>
        <dbReference type="Pfam" id="PF13545"/>
    </source>
</evidence>
<reference evidence="5 6" key="1">
    <citation type="submission" date="2014-07" db="EMBL/GenBank/DDBJ databases">
        <title>Draft genome of Clostridium sulfidigenes 113A isolated from sediments associated with methane hydrate from Krishna Godavari basin.</title>
        <authorList>
            <person name="Honkalas V.S."/>
            <person name="Dabir A.P."/>
            <person name="Arora P."/>
            <person name="Dhakephalkar P.K."/>
        </authorList>
    </citation>
    <scope>NUCLEOTIDE SEQUENCE [LARGE SCALE GENOMIC DNA]</scope>
    <source>
        <strain evidence="5 6">113A</strain>
    </source>
</reference>
<dbReference type="GO" id="GO:0006355">
    <property type="term" value="P:regulation of DNA-templated transcription"/>
    <property type="evidence" value="ECO:0007669"/>
    <property type="project" value="InterPro"/>
</dbReference>
<dbReference type="InterPro" id="IPR036390">
    <property type="entry name" value="WH_DNA-bd_sf"/>
</dbReference>
<proteinExistence type="predicted"/>
<comment type="caution">
    <text evidence="5">The sequence shown here is derived from an EMBL/GenBank/DDBJ whole genome shotgun (WGS) entry which is preliminary data.</text>
</comment>
<sequence length="223" mass="25854">MLNSLDVFNKRLEALYDAYPVLKEIDDSHEIIRKNVIFKSLLSEEYLKTDSGNCIGMLFVISGIIKVQKVTEEGNETNLYNVERGELCHEALSCFVNCQSLNIEGIAMQDSLIAILPSDIVKKYLLRDYRFMHVIYKDLYAKFRGVIENKEARIHESLERRLVKLLLSNNTKIIYTTHGELAFELDSSREVISRKLKELEKKGYLLISRGKIQLLKDLDELYN</sequence>
<organism evidence="5 6">
    <name type="scientific">Clostridium sulfidigenes</name>
    <dbReference type="NCBI Taxonomy" id="318464"/>
    <lineage>
        <taxon>Bacteria</taxon>
        <taxon>Bacillati</taxon>
        <taxon>Bacillota</taxon>
        <taxon>Clostridia</taxon>
        <taxon>Eubacteriales</taxon>
        <taxon>Clostridiaceae</taxon>
        <taxon>Clostridium</taxon>
    </lineage>
</organism>
<keyword evidence="1" id="KW-0805">Transcription regulation</keyword>
<dbReference type="Gene3D" id="1.10.10.10">
    <property type="entry name" value="Winged helix-like DNA-binding domain superfamily/Winged helix DNA-binding domain"/>
    <property type="match status" value="1"/>
</dbReference>